<keyword evidence="9" id="KW-1185">Reference proteome</keyword>
<dbReference type="Gene3D" id="1.20.1250.20">
    <property type="entry name" value="MFS general substrate transporter like domains"/>
    <property type="match status" value="2"/>
</dbReference>
<evidence type="ECO:0000256" key="3">
    <source>
        <dbReference type="ARBA" id="ARBA00022989"/>
    </source>
</evidence>
<dbReference type="Proteomes" id="UP000516437">
    <property type="component" value="Chromosome 7"/>
</dbReference>
<dbReference type="PANTHER" id="PTHR21576:SF78">
    <property type="entry name" value="PROTEIN NUCLEAR FUSION DEFECTIVE 4-LIKE"/>
    <property type="match status" value="1"/>
</dbReference>
<sequence>MGFFERSPTASVTALKWLGFVTAVWVQAISGNNYTFSNYSDALKSLMNLTQVELNYLSVAKDVGKAFGLLAGFASDKLPPWLILLIGGVEGLIGYGAQWLVVSEKITLSYWQMCIFLCMGGNSTTWMNTAVLVTCIRNFRKNRGPVSGILKGYVGLSTAIFTDFCAALFSDDAASFLFMLSVIPLGVCVIAAFFLREVPPTANPADEKEESRYFWIFNTVAVVVALYLLAYDFISSPSTLFSQVFAAILLVLLASPVGIPVYSFFKNRSGGRQDEEGQVREPLLIEEVRATESQDGVDDVGVEKNAVVVAETEEQKEKKLPVIGEEHTIFEALRTVDFWVLFVSFLCGVGTGLAVQNNMGQIGLALGYSDVSIFVSLISIWGFFGRIVSGSVSEYFIAETAISKFKFWWSSRFHHRNQILEINDSYLPELQVPDSDVSVLSLNYHECLHTVIFCIVGRFVLESSMYLQSSRCRSWKAATPRPLWNAASQIVMAVGYVLMALAVPGSLYIGSITVGICYGVRLAITVPTASELFGLKYYGLIYNILILNLPLGSFLFSGLLAGYLYDMEATTTADGGTTCVGAHCYRIVFYVMSGACVIGFVLDIFLSIRSKPVYARISATKKSEKLLEASSAR</sequence>
<reference evidence="8 9" key="1">
    <citation type="journal article" date="2019" name="Plant Biotechnol. J.">
        <title>The red bayberry genome and genetic basis of sex determination.</title>
        <authorList>
            <person name="Jia H.M."/>
            <person name="Jia H.J."/>
            <person name="Cai Q.L."/>
            <person name="Wang Y."/>
            <person name="Zhao H.B."/>
            <person name="Yang W.F."/>
            <person name="Wang G.Y."/>
            <person name="Li Y.H."/>
            <person name="Zhan D.L."/>
            <person name="Shen Y.T."/>
            <person name="Niu Q.F."/>
            <person name="Chang L."/>
            <person name="Qiu J."/>
            <person name="Zhao L."/>
            <person name="Xie H.B."/>
            <person name="Fu W.Y."/>
            <person name="Jin J."/>
            <person name="Li X.W."/>
            <person name="Jiao Y."/>
            <person name="Zhou C.C."/>
            <person name="Tu T."/>
            <person name="Chai C.Y."/>
            <person name="Gao J.L."/>
            <person name="Fan L.J."/>
            <person name="van de Weg E."/>
            <person name="Wang J.Y."/>
            <person name="Gao Z.S."/>
        </authorList>
    </citation>
    <scope>NUCLEOTIDE SEQUENCE [LARGE SCALE GENOMIC DNA]</scope>
    <source>
        <tissue evidence="8">Leaves</tissue>
    </source>
</reference>
<name>A0A6A1V405_9ROSI</name>
<dbReference type="GO" id="GO:0016020">
    <property type="term" value="C:membrane"/>
    <property type="evidence" value="ECO:0007669"/>
    <property type="project" value="UniProtKB-SubCell"/>
</dbReference>
<dbReference type="InterPro" id="IPR036259">
    <property type="entry name" value="MFS_trans_sf"/>
</dbReference>
<accession>A0A6A1V405</accession>
<feature type="domain" description="Nodulin-like" evidence="6">
    <location>
        <begin position="16"/>
        <end position="261"/>
    </location>
</feature>
<organism evidence="8 9">
    <name type="scientific">Morella rubra</name>
    <name type="common">Chinese bayberry</name>
    <dbReference type="NCBI Taxonomy" id="262757"/>
    <lineage>
        <taxon>Eukaryota</taxon>
        <taxon>Viridiplantae</taxon>
        <taxon>Streptophyta</taxon>
        <taxon>Embryophyta</taxon>
        <taxon>Tracheophyta</taxon>
        <taxon>Spermatophyta</taxon>
        <taxon>Magnoliopsida</taxon>
        <taxon>eudicotyledons</taxon>
        <taxon>Gunneridae</taxon>
        <taxon>Pentapetalae</taxon>
        <taxon>rosids</taxon>
        <taxon>fabids</taxon>
        <taxon>Fagales</taxon>
        <taxon>Myricaceae</taxon>
        <taxon>Morella</taxon>
    </lineage>
</organism>
<feature type="transmembrane region" description="Helical" evidence="5">
    <location>
        <begin position="240"/>
        <end position="265"/>
    </location>
</feature>
<dbReference type="PANTHER" id="PTHR21576">
    <property type="entry name" value="UNCHARACTERIZED NODULIN-LIKE PROTEIN"/>
    <property type="match status" value="1"/>
</dbReference>
<evidence type="ECO:0000256" key="4">
    <source>
        <dbReference type="ARBA" id="ARBA00023136"/>
    </source>
</evidence>
<feature type="domain" description="NFD4 C-terminal" evidence="7">
    <location>
        <begin position="325"/>
        <end position="402"/>
    </location>
</feature>
<feature type="transmembrane region" description="Helical" evidence="5">
    <location>
        <begin position="215"/>
        <end position="234"/>
    </location>
</feature>
<feature type="transmembrane region" description="Helical" evidence="5">
    <location>
        <begin position="81"/>
        <end position="102"/>
    </location>
</feature>
<comment type="subcellular location">
    <subcellularLocation>
        <location evidence="1">Membrane</location>
        <topology evidence="1">Multi-pass membrane protein</topology>
    </subcellularLocation>
</comment>
<evidence type="ECO:0000256" key="1">
    <source>
        <dbReference type="ARBA" id="ARBA00004141"/>
    </source>
</evidence>
<keyword evidence="4 5" id="KW-0472">Membrane</keyword>
<protein>
    <submittedName>
        <fullName evidence="8">Uncharacterized protein</fullName>
    </submittedName>
</protein>
<dbReference type="AlphaFoldDB" id="A0A6A1V405"/>
<evidence type="ECO:0000256" key="5">
    <source>
        <dbReference type="SAM" id="Phobius"/>
    </source>
</evidence>
<dbReference type="OrthoDB" id="410267at2759"/>
<feature type="transmembrane region" description="Helical" evidence="5">
    <location>
        <begin position="148"/>
        <end position="169"/>
    </location>
</feature>
<feature type="transmembrane region" description="Helical" evidence="5">
    <location>
        <begin position="338"/>
        <end position="356"/>
    </location>
</feature>
<feature type="transmembrane region" description="Helical" evidence="5">
    <location>
        <begin position="540"/>
        <end position="565"/>
    </location>
</feature>
<evidence type="ECO:0000259" key="7">
    <source>
        <dbReference type="Pfam" id="PF23262"/>
    </source>
</evidence>
<comment type="caution">
    <text evidence="8">The sequence shown here is derived from an EMBL/GenBank/DDBJ whole genome shotgun (WGS) entry which is preliminary data.</text>
</comment>
<keyword evidence="3 5" id="KW-1133">Transmembrane helix</keyword>
<feature type="transmembrane region" description="Helical" evidence="5">
    <location>
        <begin position="175"/>
        <end position="195"/>
    </location>
</feature>
<proteinExistence type="predicted"/>
<evidence type="ECO:0000313" key="9">
    <source>
        <dbReference type="Proteomes" id="UP000516437"/>
    </source>
</evidence>
<keyword evidence="2 5" id="KW-0812">Transmembrane</keyword>
<feature type="transmembrane region" description="Helical" evidence="5">
    <location>
        <begin position="362"/>
        <end position="384"/>
    </location>
</feature>
<evidence type="ECO:0000313" key="8">
    <source>
        <dbReference type="EMBL" id="KAB1207502.1"/>
    </source>
</evidence>
<dbReference type="InterPro" id="IPR056555">
    <property type="entry name" value="NFD4_C"/>
</dbReference>
<dbReference type="Pfam" id="PF06813">
    <property type="entry name" value="Nodulin-like"/>
    <property type="match status" value="1"/>
</dbReference>
<feature type="domain" description="NFD4 C-terminal" evidence="7">
    <location>
        <begin position="453"/>
        <end position="613"/>
    </location>
</feature>
<evidence type="ECO:0000256" key="2">
    <source>
        <dbReference type="ARBA" id="ARBA00022692"/>
    </source>
</evidence>
<dbReference type="SUPFAM" id="SSF103473">
    <property type="entry name" value="MFS general substrate transporter"/>
    <property type="match status" value="2"/>
</dbReference>
<feature type="transmembrane region" description="Helical" evidence="5">
    <location>
        <begin position="585"/>
        <end position="606"/>
    </location>
</feature>
<evidence type="ECO:0000259" key="6">
    <source>
        <dbReference type="Pfam" id="PF06813"/>
    </source>
</evidence>
<dbReference type="Pfam" id="PF23262">
    <property type="entry name" value="NFD4_C"/>
    <property type="match status" value="2"/>
</dbReference>
<dbReference type="EMBL" id="RXIC02000025">
    <property type="protein sequence ID" value="KAB1207502.1"/>
    <property type="molecule type" value="Genomic_DNA"/>
</dbReference>
<dbReference type="InterPro" id="IPR010658">
    <property type="entry name" value="Nodulin-like"/>
</dbReference>
<dbReference type="CDD" id="cd17354">
    <property type="entry name" value="MFS_Mch1p_like"/>
    <property type="match status" value="1"/>
</dbReference>
<gene>
    <name evidence="8" type="ORF">CJ030_MR7G000703</name>
</gene>